<evidence type="ECO:0000313" key="1">
    <source>
        <dbReference type="EMBL" id="VDP87063.1"/>
    </source>
</evidence>
<proteinExistence type="predicted"/>
<evidence type="ECO:0000313" key="3">
    <source>
        <dbReference type="WBParaSite" id="ECPE_0001047901-mRNA-1"/>
    </source>
</evidence>
<keyword evidence="2" id="KW-1185">Reference proteome</keyword>
<reference evidence="1 2" key="2">
    <citation type="submission" date="2018-11" db="EMBL/GenBank/DDBJ databases">
        <authorList>
            <consortium name="Pathogen Informatics"/>
        </authorList>
    </citation>
    <scope>NUCLEOTIDE SEQUENCE [LARGE SCALE GENOMIC DNA]</scope>
    <source>
        <strain evidence="1 2">Egypt</strain>
    </source>
</reference>
<name>A0A183AU12_9TREM</name>
<dbReference type="WBParaSite" id="ECPE_0001047901-mRNA-1">
    <property type="protein sequence ID" value="ECPE_0001047901-mRNA-1"/>
    <property type="gene ID" value="ECPE_0001047901"/>
</dbReference>
<accession>A0A183AU12</accession>
<protein>
    <submittedName>
        <fullName evidence="3">Peptidase A2 domain-containing protein</fullName>
    </submittedName>
</protein>
<evidence type="ECO:0000313" key="2">
    <source>
        <dbReference type="Proteomes" id="UP000272942"/>
    </source>
</evidence>
<organism evidence="3">
    <name type="scientific">Echinostoma caproni</name>
    <dbReference type="NCBI Taxonomy" id="27848"/>
    <lineage>
        <taxon>Eukaryota</taxon>
        <taxon>Metazoa</taxon>
        <taxon>Spiralia</taxon>
        <taxon>Lophotrochozoa</taxon>
        <taxon>Platyhelminthes</taxon>
        <taxon>Trematoda</taxon>
        <taxon>Digenea</taxon>
        <taxon>Plagiorchiida</taxon>
        <taxon>Echinostomata</taxon>
        <taxon>Echinostomatoidea</taxon>
        <taxon>Echinostomatidae</taxon>
        <taxon>Echinostoma</taxon>
    </lineage>
</organism>
<dbReference type="AlphaFoldDB" id="A0A183AU12"/>
<gene>
    <name evidence="1" type="ORF">ECPE_LOCUS10449</name>
</gene>
<reference evidence="3" key="1">
    <citation type="submission" date="2016-06" db="UniProtKB">
        <authorList>
            <consortium name="WormBaseParasite"/>
        </authorList>
    </citation>
    <scope>IDENTIFICATION</scope>
</reference>
<dbReference type="EMBL" id="UZAN01049089">
    <property type="protein sequence ID" value="VDP87063.1"/>
    <property type="molecule type" value="Genomic_DNA"/>
</dbReference>
<dbReference type="Proteomes" id="UP000272942">
    <property type="component" value="Unassembled WGS sequence"/>
</dbReference>
<sequence length="127" mass="13753">MCRLNHELSVCEKFAQLEVPDRWEAAKRHGETQLSAPQKPSVSLLSQSADKQVRLGVKAVGILTPSGVVKTMAFIDNGSDTTLITKRFTVKNIKTLPSSLTISTVNGTTAMSANQANVTLILLDNEE</sequence>